<sequence length="114" mass="12523">MDPAEGHKVHAKLTLCRGCCPIGDLSGFGSLKIDIFFGKDQCLDQVTRVKKYLDSLPDHEANVRLTDSRRESGRVAGMLWLNHAANVVTSTCTESGSFMKPSRSRENPSSVARD</sequence>
<evidence type="ECO:0000256" key="1">
    <source>
        <dbReference type="SAM" id="MobiDB-lite"/>
    </source>
</evidence>
<dbReference type="EMBL" id="JAWDGP010001166">
    <property type="protein sequence ID" value="KAK3793906.1"/>
    <property type="molecule type" value="Genomic_DNA"/>
</dbReference>
<accession>A0AAE1E4G9</accession>
<evidence type="ECO:0000313" key="2">
    <source>
        <dbReference type="EMBL" id="KAK3793906.1"/>
    </source>
</evidence>
<evidence type="ECO:0000313" key="3">
    <source>
        <dbReference type="Proteomes" id="UP001283361"/>
    </source>
</evidence>
<gene>
    <name evidence="2" type="ORF">RRG08_033482</name>
</gene>
<dbReference type="AlphaFoldDB" id="A0AAE1E4G9"/>
<dbReference type="Proteomes" id="UP001283361">
    <property type="component" value="Unassembled WGS sequence"/>
</dbReference>
<feature type="region of interest" description="Disordered" evidence="1">
    <location>
        <begin position="92"/>
        <end position="114"/>
    </location>
</feature>
<protein>
    <submittedName>
        <fullName evidence="2">Uncharacterized protein</fullName>
    </submittedName>
</protein>
<name>A0AAE1E4G9_9GAST</name>
<comment type="caution">
    <text evidence="2">The sequence shown here is derived from an EMBL/GenBank/DDBJ whole genome shotgun (WGS) entry which is preliminary data.</text>
</comment>
<keyword evidence="3" id="KW-1185">Reference proteome</keyword>
<organism evidence="2 3">
    <name type="scientific">Elysia crispata</name>
    <name type="common">lettuce slug</name>
    <dbReference type="NCBI Taxonomy" id="231223"/>
    <lineage>
        <taxon>Eukaryota</taxon>
        <taxon>Metazoa</taxon>
        <taxon>Spiralia</taxon>
        <taxon>Lophotrochozoa</taxon>
        <taxon>Mollusca</taxon>
        <taxon>Gastropoda</taxon>
        <taxon>Heterobranchia</taxon>
        <taxon>Euthyneura</taxon>
        <taxon>Panpulmonata</taxon>
        <taxon>Sacoglossa</taxon>
        <taxon>Placobranchoidea</taxon>
        <taxon>Plakobranchidae</taxon>
        <taxon>Elysia</taxon>
    </lineage>
</organism>
<proteinExistence type="predicted"/>
<reference evidence="2" key="1">
    <citation type="journal article" date="2023" name="G3 (Bethesda)">
        <title>A reference genome for the long-term kleptoplast-retaining sea slug Elysia crispata morphotype clarki.</title>
        <authorList>
            <person name="Eastman K.E."/>
            <person name="Pendleton A.L."/>
            <person name="Shaikh M.A."/>
            <person name="Suttiyut T."/>
            <person name="Ogas R."/>
            <person name="Tomko P."/>
            <person name="Gavelis G."/>
            <person name="Widhalm J.R."/>
            <person name="Wisecaver J.H."/>
        </authorList>
    </citation>
    <scope>NUCLEOTIDE SEQUENCE</scope>
    <source>
        <strain evidence="2">ECLA1</strain>
    </source>
</reference>